<comment type="caution">
    <text evidence="1">The sequence shown here is derived from an EMBL/GenBank/DDBJ whole genome shotgun (WGS) entry which is preliminary data.</text>
</comment>
<reference evidence="1 2" key="1">
    <citation type="journal article" date="2003" name="Int. J. Syst. Evol. Microbiol.">
        <title>Kocuria polaris sp. nov., an orange-pigmented psychrophilic bacterium isolated from an Antarctic cyanobacterial mat sample.</title>
        <authorList>
            <person name="Reddy G.S."/>
            <person name="Prakash J.S."/>
            <person name="Prabahar V."/>
            <person name="Matsumoto G.I."/>
            <person name="Stackebrandt E."/>
            <person name="Shivaji S."/>
        </authorList>
    </citation>
    <scope>NUCLEOTIDE SEQUENCE [LARGE SCALE GENOMIC DNA]</scope>
    <source>
        <strain evidence="1 2">CMS 76or</strain>
    </source>
</reference>
<keyword evidence="2" id="KW-1185">Reference proteome</keyword>
<accession>A0A0A6YB23</accession>
<protein>
    <submittedName>
        <fullName evidence="1">Uncharacterized protein</fullName>
    </submittedName>
</protein>
<evidence type="ECO:0000313" key="1">
    <source>
        <dbReference type="EMBL" id="KHD96557.1"/>
    </source>
</evidence>
<gene>
    <name evidence="1" type="ORF">GY22_14780</name>
</gene>
<proteinExistence type="predicted"/>
<dbReference type="AlphaFoldDB" id="A0A0A6YB23"/>
<evidence type="ECO:0000313" key="2">
    <source>
        <dbReference type="Proteomes" id="UP000030466"/>
    </source>
</evidence>
<organism evidence="1 2">
    <name type="scientific">Kocuria rosea subsp. polaris</name>
    <dbReference type="NCBI Taxonomy" id="136273"/>
    <lineage>
        <taxon>Bacteria</taxon>
        <taxon>Bacillati</taxon>
        <taxon>Actinomycetota</taxon>
        <taxon>Actinomycetes</taxon>
        <taxon>Micrococcales</taxon>
        <taxon>Micrococcaceae</taxon>
        <taxon>Kocuria</taxon>
    </lineage>
</organism>
<dbReference type="EMBL" id="JSUH01000015">
    <property type="protein sequence ID" value="KHD96557.1"/>
    <property type="molecule type" value="Genomic_DNA"/>
</dbReference>
<dbReference type="Proteomes" id="UP000030466">
    <property type="component" value="Unassembled WGS sequence"/>
</dbReference>
<sequence length="85" mass="9267">MAPCTAFGIRLTPFTTPLMTPPQAGVIFSAHDALDDALVFRRDITEPTMRAGRLAVTTCHKPGPTSAEAAERDRPARICPDVWFL</sequence>
<name>A0A0A6YB23_KOCRO</name>